<organism evidence="5 6">
    <name type="scientific">Trichinella pseudospiralis</name>
    <name type="common">Parasitic roundworm</name>
    <dbReference type="NCBI Taxonomy" id="6337"/>
    <lineage>
        <taxon>Eukaryota</taxon>
        <taxon>Metazoa</taxon>
        <taxon>Ecdysozoa</taxon>
        <taxon>Nematoda</taxon>
        <taxon>Enoplea</taxon>
        <taxon>Dorylaimia</taxon>
        <taxon>Trichinellida</taxon>
        <taxon>Trichinellidae</taxon>
        <taxon>Trichinella</taxon>
    </lineage>
</organism>
<accession>A0A0V1IT01</accession>
<keyword evidence="3" id="KW-1133">Transmembrane helix</keyword>
<dbReference type="InterPro" id="IPR015415">
    <property type="entry name" value="Spast_Vps4_C"/>
</dbReference>
<protein>
    <submittedName>
        <fullName evidence="5">Transitional endoplasmic reticulum ATPase</fullName>
    </submittedName>
</protein>
<dbReference type="AlphaFoldDB" id="A0A0V1IT01"/>
<dbReference type="GO" id="GO:0005524">
    <property type="term" value="F:ATP binding"/>
    <property type="evidence" value="ECO:0007669"/>
    <property type="project" value="UniProtKB-KW"/>
</dbReference>
<keyword evidence="2" id="KW-0067">ATP-binding</keyword>
<keyword evidence="6" id="KW-1185">Reference proteome</keyword>
<comment type="caution">
    <text evidence="5">The sequence shown here is derived from an EMBL/GenBank/DDBJ whole genome shotgun (WGS) entry which is preliminary data.</text>
</comment>
<evidence type="ECO:0000259" key="4">
    <source>
        <dbReference type="Pfam" id="PF09336"/>
    </source>
</evidence>
<evidence type="ECO:0000313" key="5">
    <source>
        <dbReference type="EMBL" id="KRZ25857.1"/>
    </source>
</evidence>
<reference evidence="5 6" key="1">
    <citation type="submission" date="2015-01" db="EMBL/GenBank/DDBJ databases">
        <title>Evolution of Trichinella species and genotypes.</title>
        <authorList>
            <person name="Korhonen P.K."/>
            <person name="Edoardo P."/>
            <person name="Giuseppe L.R."/>
            <person name="Gasser R.B."/>
        </authorList>
    </citation>
    <scope>NUCLEOTIDE SEQUENCE [LARGE SCALE GENOMIC DNA]</scope>
    <source>
        <strain evidence="5">ISS588</strain>
    </source>
</reference>
<sequence length="296" mass="35288">MNEDDDDPVPELRKDHFEEAMRHARRSVSDVDIRKYEMFAQTLQQQRDFHKKQAVNEQQAEVVLMTILAMMKIYTIEFEIRANFLWHRNDDICSGLINIYTAQILLLHSEFLATGPPDRLFFEATCKFFALSSDRKEKIVFYNSYCLRFNASEKADILRCNVFLFHIDKDIFHRMQKRTAAFGCLNNACHFYSVQTKNASYKRPMHLKMYHLLIRVQDKMRLLRRFSPFIFICICMVTFYLSYFIGARLMYPDEPANLYEWNKRKKAGQLSESSLEKERRLNIYEKCSSHNARSEV</sequence>
<keyword evidence="3" id="KW-0472">Membrane</keyword>
<proteinExistence type="predicted"/>
<keyword evidence="3" id="KW-0812">Transmembrane</keyword>
<feature type="domain" description="Spastin/Vps4 C-terminal" evidence="4">
    <location>
        <begin position="9"/>
        <end position="41"/>
    </location>
</feature>
<dbReference type="EMBL" id="JYDS01000094">
    <property type="protein sequence ID" value="KRZ25857.1"/>
    <property type="molecule type" value="Genomic_DNA"/>
</dbReference>
<dbReference type="Gene3D" id="6.10.20.150">
    <property type="match status" value="1"/>
</dbReference>
<keyword evidence="1" id="KW-0547">Nucleotide-binding</keyword>
<gene>
    <name evidence="5" type="primary">vcp</name>
    <name evidence="5" type="ORF">T4B_12026</name>
</gene>
<evidence type="ECO:0000256" key="2">
    <source>
        <dbReference type="ARBA" id="ARBA00022840"/>
    </source>
</evidence>
<evidence type="ECO:0000313" key="6">
    <source>
        <dbReference type="Proteomes" id="UP000054805"/>
    </source>
</evidence>
<dbReference type="Proteomes" id="UP000054805">
    <property type="component" value="Unassembled WGS sequence"/>
</dbReference>
<name>A0A0V1IT01_TRIPS</name>
<dbReference type="Pfam" id="PF09336">
    <property type="entry name" value="Vps4_C"/>
    <property type="match status" value="1"/>
</dbReference>
<feature type="transmembrane region" description="Helical" evidence="3">
    <location>
        <begin position="229"/>
        <end position="251"/>
    </location>
</feature>
<evidence type="ECO:0000256" key="1">
    <source>
        <dbReference type="ARBA" id="ARBA00022741"/>
    </source>
</evidence>
<evidence type="ECO:0000256" key="3">
    <source>
        <dbReference type="SAM" id="Phobius"/>
    </source>
</evidence>